<proteinExistence type="inferred from homology"/>
<feature type="compositionally biased region" description="Low complexity" evidence="17">
    <location>
        <begin position="52"/>
        <end position="61"/>
    </location>
</feature>
<dbReference type="GO" id="GO:1903461">
    <property type="term" value="P:Okazaki fragment processing involved in mitotic DNA replication"/>
    <property type="evidence" value="ECO:0007669"/>
    <property type="project" value="TreeGrafter"/>
</dbReference>
<dbReference type="SUPFAM" id="SSF56091">
    <property type="entry name" value="DNA ligase/mRNA capping enzyme, catalytic domain"/>
    <property type="match status" value="1"/>
</dbReference>
<keyword evidence="11" id="KW-0539">Nucleus</keyword>
<dbReference type="PANTHER" id="PTHR45674:SF4">
    <property type="entry name" value="DNA LIGASE 1"/>
    <property type="match status" value="1"/>
</dbReference>
<dbReference type="PROSITE" id="PS00697">
    <property type="entry name" value="DNA_LIGASE_A1"/>
    <property type="match status" value="1"/>
</dbReference>
<evidence type="ECO:0000256" key="12">
    <source>
        <dbReference type="ARBA" id="ARBA00023306"/>
    </source>
</evidence>
<evidence type="ECO:0000256" key="16">
    <source>
        <dbReference type="RuleBase" id="RU004196"/>
    </source>
</evidence>
<dbReference type="GO" id="GO:0005524">
    <property type="term" value="F:ATP binding"/>
    <property type="evidence" value="ECO:0007669"/>
    <property type="project" value="UniProtKB-KW"/>
</dbReference>
<evidence type="ECO:0000256" key="7">
    <source>
        <dbReference type="ARBA" id="ARBA00022763"/>
    </source>
</evidence>
<keyword evidence="8 15" id="KW-0067">ATP-binding</keyword>
<dbReference type="InterPro" id="IPR036599">
    <property type="entry name" value="DNA_ligase_N_sf"/>
</dbReference>
<dbReference type="FunFam" id="3.30.470.30:FF:000016">
    <property type="entry name" value="DNA ligase"/>
    <property type="match status" value="1"/>
</dbReference>
<keyword evidence="4" id="KW-0132">Cell division</keyword>
<feature type="domain" description="ATP-dependent DNA ligase family profile" evidence="18">
    <location>
        <begin position="614"/>
        <end position="750"/>
    </location>
</feature>
<keyword evidence="7 15" id="KW-0227">DNA damage</keyword>
<dbReference type="InterPro" id="IPR016059">
    <property type="entry name" value="DNA_ligase_ATP-dep_CS"/>
</dbReference>
<evidence type="ECO:0000256" key="5">
    <source>
        <dbReference type="ARBA" id="ARBA00022705"/>
    </source>
</evidence>
<comment type="catalytic activity">
    <reaction evidence="13 15">
        <text>ATP + (deoxyribonucleotide)n-3'-hydroxyl + 5'-phospho-(deoxyribonucleotide)m = (deoxyribonucleotide)n+m + AMP + diphosphate.</text>
        <dbReference type="EC" id="6.5.1.1"/>
    </reaction>
</comment>
<dbReference type="PROSITE" id="PS00333">
    <property type="entry name" value="DNA_LIGASE_A2"/>
    <property type="match status" value="1"/>
</dbReference>
<evidence type="ECO:0000313" key="19">
    <source>
        <dbReference type="EMBL" id="KAK2582984.1"/>
    </source>
</evidence>
<name>A0AAD9RNH3_9HYME</name>
<dbReference type="SUPFAM" id="SSF117018">
    <property type="entry name" value="ATP-dependent DNA ligase DNA-binding domain"/>
    <property type="match status" value="1"/>
</dbReference>
<dbReference type="InterPro" id="IPR012340">
    <property type="entry name" value="NA-bd_OB-fold"/>
</dbReference>
<evidence type="ECO:0000256" key="14">
    <source>
        <dbReference type="ARBA" id="ARBA00054532"/>
    </source>
</evidence>
<dbReference type="PANTHER" id="PTHR45674">
    <property type="entry name" value="DNA LIGASE 1/3 FAMILY MEMBER"/>
    <property type="match status" value="1"/>
</dbReference>
<dbReference type="CDD" id="cd07969">
    <property type="entry name" value="OBF_DNA_ligase_I"/>
    <property type="match status" value="1"/>
</dbReference>
<dbReference type="Gene3D" id="3.30.1490.70">
    <property type="match status" value="1"/>
</dbReference>
<dbReference type="InterPro" id="IPR050191">
    <property type="entry name" value="ATP-dep_DNA_ligase"/>
</dbReference>
<dbReference type="GO" id="GO:0003910">
    <property type="term" value="F:DNA ligase (ATP) activity"/>
    <property type="evidence" value="ECO:0007669"/>
    <property type="project" value="UniProtKB-EC"/>
</dbReference>
<evidence type="ECO:0000256" key="4">
    <source>
        <dbReference type="ARBA" id="ARBA00022618"/>
    </source>
</evidence>
<dbReference type="Gene3D" id="1.10.3260.10">
    <property type="entry name" value="DNA ligase, ATP-dependent, N-terminal domain"/>
    <property type="match status" value="1"/>
</dbReference>
<evidence type="ECO:0000256" key="6">
    <source>
        <dbReference type="ARBA" id="ARBA00022741"/>
    </source>
</evidence>
<feature type="compositionally biased region" description="Basic and acidic residues" evidence="17">
    <location>
        <begin position="95"/>
        <end position="115"/>
    </location>
</feature>
<organism evidence="19 20">
    <name type="scientific">Odynerus spinipes</name>
    <dbReference type="NCBI Taxonomy" id="1348599"/>
    <lineage>
        <taxon>Eukaryota</taxon>
        <taxon>Metazoa</taxon>
        <taxon>Ecdysozoa</taxon>
        <taxon>Arthropoda</taxon>
        <taxon>Hexapoda</taxon>
        <taxon>Insecta</taxon>
        <taxon>Pterygota</taxon>
        <taxon>Neoptera</taxon>
        <taxon>Endopterygota</taxon>
        <taxon>Hymenoptera</taxon>
        <taxon>Apocrita</taxon>
        <taxon>Aculeata</taxon>
        <taxon>Vespoidea</taxon>
        <taxon>Vespidae</taxon>
        <taxon>Eumeninae</taxon>
        <taxon>Odynerus</taxon>
    </lineage>
</organism>
<keyword evidence="10 15" id="KW-0234">DNA repair</keyword>
<feature type="compositionally biased region" description="Basic and acidic residues" evidence="17">
    <location>
        <begin position="126"/>
        <end position="143"/>
    </location>
</feature>
<evidence type="ECO:0000256" key="3">
    <source>
        <dbReference type="ARBA" id="ARBA00022598"/>
    </source>
</evidence>
<dbReference type="AlphaFoldDB" id="A0AAD9RNH3"/>
<keyword evidence="6 15" id="KW-0547">Nucleotide-binding</keyword>
<dbReference type="PROSITE" id="PS50160">
    <property type="entry name" value="DNA_LIGASE_A3"/>
    <property type="match status" value="1"/>
</dbReference>
<comment type="caution">
    <text evidence="19">The sequence shown here is derived from an EMBL/GenBank/DDBJ whole genome shotgun (WGS) entry which is preliminary data.</text>
</comment>
<dbReference type="Pfam" id="PF01068">
    <property type="entry name" value="DNA_ligase_A_M"/>
    <property type="match status" value="1"/>
</dbReference>
<keyword evidence="20" id="KW-1185">Reference proteome</keyword>
<keyword evidence="3 15" id="KW-0436">Ligase</keyword>
<evidence type="ECO:0000256" key="1">
    <source>
        <dbReference type="ARBA" id="ARBA00004123"/>
    </source>
</evidence>
<keyword evidence="12" id="KW-0131">Cell cycle</keyword>
<keyword evidence="5" id="KW-0235">DNA replication</keyword>
<comment type="subcellular location">
    <subcellularLocation>
        <location evidence="1">Nucleus</location>
    </subcellularLocation>
</comment>
<feature type="compositionally biased region" description="Polar residues" evidence="17">
    <location>
        <begin position="1"/>
        <end position="20"/>
    </location>
</feature>
<dbReference type="EC" id="6.5.1.1" evidence="15"/>
<dbReference type="GO" id="GO:0006281">
    <property type="term" value="P:DNA repair"/>
    <property type="evidence" value="ECO:0007669"/>
    <property type="project" value="UniProtKB-KW"/>
</dbReference>
<feature type="region of interest" description="Disordered" evidence="17">
    <location>
        <begin position="1"/>
        <end position="196"/>
    </location>
</feature>
<feature type="compositionally biased region" description="Basic and acidic residues" evidence="17">
    <location>
        <begin position="21"/>
        <end position="34"/>
    </location>
</feature>
<dbReference type="InterPro" id="IPR000977">
    <property type="entry name" value="DNA_ligase_ATP-dep"/>
</dbReference>
<dbReference type="Pfam" id="PF04675">
    <property type="entry name" value="DNA_ligase_A_N"/>
    <property type="match status" value="1"/>
</dbReference>
<dbReference type="FunFam" id="2.40.50.140:FF:000062">
    <property type="entry name" value="DNA ligase"/>
    <property type="match status" value="1"/>
</dbReference>
<feature type="compositionally biased region" description="Polar residues" evidence="17">
    <location>
        <begin position="149"/>
        <end position="163"/>
    </location>
</feature>
<accession>A0AAD9RNH3</accession>
<dbReference type="Gene3D" id="2.40.50.140">
    <property type="entry name" value="Nucleic acid-binding proteins"/>
    <property type="match status" value="1"/>
</dbReference>
<reference evidence="19" key="2">
    <citation type="journal article" date="2023" name="Commun. Biol.">
        <title>Intrasexual cuticular hydrocarbon dimorphism in a wasp sheds light on hydrocarbon biosynthesis genes in Hymenoptera.</title>
        <authorList>
            <person name="Moris V.C."/>
            <person name="Podsiadlowski L."/>
            <person name="Martin S."/>
            <person name="Oeyen J.P."/>
            <person name="Donath A."/>
            <person name="Petersen M."/>
            <person name="Wilbrandt J."/>
            <person name="Misof B."/>
            <person name="Liedtke D."/>
            <person name="Thamm M."/>
            <person name="Scheiner R."/>
            <person name="Schmitt T."/>
            <person name="Niehuis O."/>
        </authorList>
    </citation>
    <scope>NUCLEOTIDE SEQUENCE</scope>
    <source>
        <strain evidence="19">GBR_01_08_01A</strain>
    </source>
</reference>
<dbReference type="Gene3D" id="3.30.470.30">
    <property type="entry name" value="DNA ligase/mRNA capping enzyme"/>
    <property type="match status" value="1"/>
</dbReference>
<dbReference type="GO" id="GO:0003677">
    <property type="term" value="F:DNA binding"/>
    <property type="evidence" value="ECO:0007669"/>
    <property type="project" value="InterPro"/>
</dbReference>
<feature type="compositionally biased region" description="Basic and acidic residues" evidence="17">
    <location>
        <begin position="186"/>
        <end position="196"/>
    </location>
</feature>
<dbReference type="InterPro" id="IPR012308">
    <property type="entry name" value="DNA_ligase_ATP-dep_N"/>
</dbReference>
<dbReference type="SUPFAM" id="SSF50249">
    <property type="entry name" value="Nucleic acid-binding proteins"/>
    <property type="match status" value="1"/>
</dbReference>
<keyword evidence="9 15" id="KW-0233">DNA recombination</keyword>
<dbReference type="Pfam" id="PF04679">
    <property type="entry name" value="DNA_ligase_A_C"/>
    <property type="match status" value="1"/>
</dbReference>
<evidence type="ECO:0000256" key="2">
    <source>
        <dbReference type="ARBA" id="ARBA00007572"/>
    </source>
</evidence>
<gene>
    <name evidence="19" type="ORF">KPH14_009034</name>
</gene>
<evidence type="ECO:0000259" key="18">
    <source>
        <dbReference type="PROSITE" id="PS50160"/>
    </source>
</evidence>
<evidence type="ECO:0000256" key="9">
    <source>
        <dbReference type="ARBA" id="ARBA00023172"/>
    </source>
</evidence>
<dbReference type="GO" id="GO:0051301">
    <property type="term" value="P:cell division"/>
    <property type="evidence" value="ECO:0007669"/>
    <property type="project" value="UniProtKB-KW"/>
</dbReference>
<dbReference type="GO" id="GO:0071897">
    <property type="term" value="P:DNA biosynthetic process"/>
    <property type="evidence" value="ECO:0007669"/>
    <property type="project" value="InterPro"/>
</dbReference>
<dbReference type="InterPro" id="IPR012310">
    <property type="entry name" value="DNA_ligase_ATP-dep_cent"/>
</dbReference>
<evidence type="ECO:0000313" key="20">
    <source>
        <dbReference type="Proteomes" id="UP001258017"/>
    </source>
</evidence>
<dbReference type="EMBL" id="JAIFRP010000030">
    <property type="protein sequence ID" value="KAK2582984.1"/>
    <property type="molecule type" value="Genomic_DNA"/>
</dbReference>
<evidence type="ECO:0000256" key="10">
    <source>
        <dbReference type="ARBA" id="ARBA00023204"/>
    </source>
</evidence>
<evidence type="ECO:0000256" key="13">
    <source>
        <dbReference type="ARBA" id="ARBA00034003"/>
    </source>
</evidence>
<dbReference type="GO" id="GO:0006310">
    <property type="term" value="P:DNA recombination"/>
    <property type="evidence" value="ECO:0007669"/>
    <property type="project" value="UniProtKB-KW"/>
</dbReference>
<evidence type="ECO:0000256" key="11">
    <source>
        <dbReference type="ARBA" id="ARBA00023242"/>
    </source>
</evidence>
<evidence type="ECO:0000256" key="8">
    <source>
        <dbReference type="ARBA" id="ARBA00022840"/>
    </source>
</evidence>
<dbReference type="NCBIfam" id="TIGR00574">
    <property type="entry name" value="dnl1"/>
    <property type="match status" value="1"/>
</dbReference>
<sequence>MIQRSITSFFTKPNTENGASSEDKSSVKHEKELSSGKGKRKRQDSPSGNVVSRSPKLTPTSKSKKKNEKTITSPDSVQEKKKSKKSNTPKTVTKTKTEQEDNNEKQSTKMLRTEEEQQLDSSTESEVAKLETLESCDKEEKISEVLQLDDSTNNDTHESSLGSSDEEEKNTSKKRSGTESESGSENETKEILNKSEVKKGASKKNYNFFAPIEKTSSKSNADNKKKFATHSYDPSASNYHPVNDACWKRGEMVPYVALTRTLELIEETSARLKIIEILSNYFRSVIVLSPNDLLPSIYLCLNELAPAYEGLMLGIAETNLLKAIGQCTGRTLAQLKADLQSVGDIGLVAEGSRSNQRTMFQPAPLTVSRVYSTLKEIAQMIGHASLAKKLNKIQTLFVACRYTEARYLIRSLAGKLRVGLAEQSLLQALALACTMTPPNQNYPFEILDVSKSMSRESFKQQYDETALIIKTTYCECPNYDLIIPVLLKEGVKSLPDKCKITPGIPIKPMLAHPTKGVQEVLSRFEGLKFTCEWKYDGERAQIHMTESGEVNIYSRNQENNTSKYPDIIRRVKSMRNESVKNCILDCEAVAWDSENQQILPFQVLSTRKRKDANEADIKVQVCVFMFDLLYLNNESLVKKPFIERRRLLRENFTEVTGEWKFATSLDTSQVEEVEEFLDESIKGNCEGLMIKTLEQDATYEIAKRSRNWLKLKKDYLDGVGDTLDLVVIGGYIGKGKRTGTYGGFLLACYDHENEEYQSLCKIGTGFSEDDLQKHTEFLKQHLIPQPKPYYRYDSSHEPDHWFEPVQVWEIKCADLSLSPVHRAAIGIVDSEKGISLRFPRFVRVREDKNCEEATTAQQVAEMYNSQVQIKNKPTDTKTAEEDFY</sequence>
<dbReference type="Proteomes" id="UP001258017">
    <property type="component" value="Unassembled WGS sequence"/>
</dbReference>
<dbReference type="CDD" id="cd07900">
    <property type="entry name" value="Adenylation_DNA_ligase_I_Euk"/>
    <property type="match status" value="1"/>
</dbReference>
<dbReference type="FunFam" id="1.10.3260.10:FF:000001">
    <property type="entry name" value="DNA ligase"/>
    <property type="match status" value="1"/>
</dbReference>
<reference evidence="19" key="1">
    <citation type="submission" date="2021-08" db="EMBL/GenBank/DDBJ databases">
        <authorList>
            <person name="Misof B."/>
            <person name="Oliver O."/>
            <person name="Podsiadlowski L."/>
            <person name="Donath A."/>
            <person name="Peters R."/>
            <person name="Mayer C."/>
            <person name="Rust J."/>
            <person name="Gunkel S."/>
            <person name="Lesny P."/>
            <person name="Martin S."/>
            <person name="Oeyen J.P."/>
            <person name="Petersen M."/>
            <person name="Panagiotis P."/>
            <person name="Wilbrandt J."/>
            <person name="Tanja T."/>
        </authorList>
    </citation>
    <scope>NUCLEOTIDE SEQUENCE</scope>
    <source>
        <strain evidence="19">GBR_01_08_01A</strain>
        <tissue evidence="19">Thorax + abdomen</tissue>
    </source>
</reference>
<dbReference type="InterPro" id="IPR012309">
    <property type="entry name" value="DNA_ligase_ATP-dep_C"/>
</dbReference>
<comment type="similarity">
    <text evidence="2 16">Belongs to the ATP-dependent DNA ligase family.</text>
</comment>
<protein>
    <recommendedName>
        <fullName evidence="15">DNA ligase</fullName>
        <ecNumber evidence="15">6.5.1.1</ecNumber>
    </recommendedName>
</protein>
<dbReference type="GO" id="GO:0005739">
    <property type="term" value="C:mitochondrion"/>
    <property type="evidence" value="ECO:0007669"/>
    <property type="project" value="TreeGrafter"/>
</dbReference>
<dbReference type="GO" id="GO:0005634">
    <property type="term" value="C:nucleus"/>
    <property type="evidence" value="ECO:0007669"/>
    <property type="project" value="UniProtKB-SubCell"/>
</dbReference>
<comment type="function">
    <text evidence="14">DNA ligase that seals nicks in double-stranded DNA during DNA replication, DNA recombination and DNA repair.</text>
</comment>
<evidence type="ECO:0000256" key="17">
    <source>
        <dbReference type="SAM" id="MobiDB-lite"/>
    </source>
</evidence>
<evidence type="ECO:0000256" key="15">
    <source>
        <dbReference type="RuleBase" id="RU000617"/>
    </source>
</evidence>